<dbReference type="AlphaFoldDB" id="A0A392NEN2"/>
<accession>A0A392NEN2</accession>
<comment type="caution">
    <text evidence="2">The sequence shown here is derived from an EMBL/GenBank/DDBJ whole genome shotgun (WGS) entry which is preliminary data.</text>
</comment>
<proteinExistence type="predicted"/>
<organism evidence="2 3">
    <name type="scientific">Trifolium medium</name>
    <dbReference type="NCBI Taxonomy" id="97028"/>
    <lineage>
        <taxon>Eukaryota</taxon>
        <taxon>Viridiplantae</taxon>
        <taxon>Streptophyta</taxon>
        <taxon>Embryophyta</taxon>
        <taxon>Tracheophyta</taxon>
        <taxon>Spermatophyta</taxon>
        <taxon>Magnoliopsida</taxon>
        <taxon>eudicotyledons</taxon>
        <taxon>Gunneridae</taxon>
        <taxon>Pentapetalae</taxon>
        <taxon>rosids</taxon>
        <taxon>fabids</taxon>
        <taxon>Fabales</taxon>
        <taxon>Fabaceae</taxon>
        <taxon>Papilionoideae</taxon>
        <taxon>50 kb inversion clade</taxon>
        <taxon>NPAAA clade</taxon>
        <taxon>Hologalegina</taxon>
        <taxon>IRL clade</taxon>
        <taxon>Trifolieae</taxon>
        <taxon>Trifolium</taxon>
    </lineage>
</organism>
<reference evidence="2 3" key="1">
    <citation type="journal article" date="2018" name="Front. Plant Sci.">
        <title>Red Clover (Trifolium pratense) and Zigzag Clover (T. medium) - A Picture of Genomic Similarities and Differences.</title>
        <authorList>
            <person name="Dluhosova J."/>
            <person name="Istvanek J."/>
            <person name="Nedelnik J."/>
            <person name="Repkova J."/>
        </authorList>
    </citation>
    <scope>NUCLEOTIDE SEQUENCE [LARGE SCALE GENOMIC DNA]</scope>
    <source>
        <strain evidence="3">cv. 10/8</strain>
        <tissue evidence="2">Leaf</tissue>
    </source>
</reference>
<protein>
    <submittedName>
        <fullName evidence="2">Uncharacterized protein</fullName>
    </submittedName>
</protein>
<evidence type="ECO:0000256" key="1">
    <source>
        <dbReference type="SAM" id="MobiDB-lite"/>
    </source>
</evidence>
<sequence>MTVNPTGLTTVTPSRPPPVISSTDHDDQPVKVADARQPNAVASSLCRSVSCEISTIGAHFKLRL</sequence>
<name>A0A392NEN2_9FABA</name>
<feature type="region of interest" description="Disordered" evidence="1">
    <location>
        <begin position="1"/>
        <end position="29"/>
    </location>
</feature>
<evidence type="ECO:0000313" key="2">
    <source>
        <dbReference type="EMBL" id="MCH97024.1"/>
    </source>
</evidence>
<gene>
    <name evidence="2" type="ORF">A2U01_0018017</name>
</gene>
<dbReference type="EMBL" id="LXQA010033900">
    <property type="protein sequence ID" value="MCH97024.1"/>
    <property type="molecule type" value="Genomic_DNA"/>
</dbReference>
<feature type="compositionally biased region" description="Polar residues" evidence="1">
    <location>
        <begin position="1"/>
        <end position="13"/>
    </location>
</feature>
<keyword evidence="3" id="KW-1185">Reference proteome</keyword>
<evidence type="ECO:0000313" key="3">
    <source>
        <dbReference type="Proteomes" id="UP000265520"/>
    </source>
</evidence>
<dbReference type="Proteomes" id="UP000265520">
    <property type="component" value="Unassembled WGS sequence"/>
</dbReference>